<dbReference type="SUPFAM" id="SSF50610">
    <property type="entry name" value="mu transposase, C-terminal domain"/>
    <property type="match status" value="1"/>
</dbReference>
<dbReference type="InterPro" id="IPR001584">
    <property type="entry name" value="Integrase_cat-core"/>
</dbReference>
<gene>
    <name evidence="3" type="ORF">EWE75_15780</name>
</gene>
<proteinExistence type="predicted"/>
<dbReference type="Pfam" id="PF09299">
    <property type="entry name" value="Mu-transpos_C"/>
    <property type="match status" value="1"/>
</dbReference>
<dbReference type="Pfam" id="PF09039">
    <property type="entry name" value="HTH_Tnp_Mu_2"/>
    <property type="match status" value="1"/>
</dbReference>
<dbReference type="InterPro" id="IPR015126">
    <property type="entry name" value="Mu_I-gamma"/>
</dbReference>
<dbReference type="OrthoDB" id="5287589at2"/>
<dbReference type="EMBL" id="SGIS01000025">
    <property type="protein sequence ID" value="RZF63496.1"/>
    <property type="molecule type" value="Genomic_DNA"/>
</dbReference>
<dbReference type="InterPro" id="IPR012337">
    <property type="entry name" value="RNaseH-like_sf"/>
</dbReference>
<name>A0A4Q6Y319_9SPHN</name>
<organism evidence="3 4">
    <name type="scientific">Sphingomonas populi</name>
    <dbReference type="NCBI Taxonomy" id="2484750"/>
    <lineage>
        <taxon>Bacteria</taxon>
        <taxon>Pseudomonadati</taxon>
        <taxon>Pseudomonadota</taxon>
        <taxon>Alphaproteobacteria</taxon>
        <taxon>Sphingomonadales</taxon>
        <taxon>Sphingomonadaceae</taxon>
        <taxon>Sphingomonas</taxon>
    </lineage>
</organism>
<dbReference type="InterPro" id="IPR009004">
    <property type="entry name" value="Transposase_Mu_C"/>
</dbReference>
<dbReference type="Proteomes" id="UP000292085">
    <property type="component" value="Unassembled WGS sequence"/>
</dbReference>
<evidence type="ECO:0000259" key="2">
    <source>
        <dbReference type="PROSITE" id="PS50994"/>
    </source>
</evidence>
<dbReference type="AlphaFoldDB" id="A0A4Q6Y319"/>
<dbReference type="GO" id="GO:0003676">
    <property type="term" value="F:nucleic acid binding"/>
    <property type="evidence" value="ECO:0007669"/>
    <property type="project" value="InterPro"/>
</dbReference>
<dbReference type="InterPro" id="IPR015378">
    <property type="entry name" value="Transposase-like_Mu_C"/>
</dbReference>
<dbReference type="PROSITE" id="PS50994">
    <property type="entry name" value="INTEGRASE"/>
    <property type="match status" value="1"/>
</dbReference>
<accession>A0A4Q6Y319</accession>
<comment type="caution">
    <text evidence="3">The sequence shown here is derived from an EMBL/GenBank/DDBJ whole genome shotgun (WGS) entry which is preliminary data.</text>
</comment>
<sequence>MAETGTALTRADSNAWSLACNREPVIRALADLPEITGDAISKASVALGLSRSRIFALVAQYRTTPVTSALLDRPEGFPKGRSRLGQAVDVVISTEIEQFFLTRPKPTLAQLVRRIWHACHEKGLSRPTRRAIAARVATIERDRLIKGRDGAKAAADRYRPVTRSYTAENPLEIVQMDHTLADIIIVDEHFRRPLGRPTLTLQIDVATRVIPGFYISLESPSATSVGMAIRHAVLPKASWLEERGVDLDYPVCGIPGALHLDNAREFHSRALERGCQQHGIELIYRPLRTPHYGGHIERLIGTTVGAVHLLPGTTFANIKAKGDYDAEGQACMTLVEFERWFALQVGIYHGTVHRELGVPPITAWTDTCDNRVAPPRLPADPATFLLDFLPFEMRKVRREGIELFHAFYWHGALAALATGYGGKLPVKYNPLNLSSIYLELPDGGHLTVPLRDRRRPSITRFEHDLALKTLRERGRRAVDEQSLFDMVGEQRRIVLDAVDRTKAARKSAQRVAYALSAGTPAAMAPVRPMLPAPPERDDTEPIIPLQIEERP</sequence>
<dbReference type="SUPFAM" id="SSF53098">
    <property type="entry name" value="Ribonuclease H-like"/>
    <property type="match status" value="1"/>
</dbReference>
<dbReference type="GO" id="GO:0015074">
    <property type="term" value="P:DNA integration"/>
    <property type="evidence" value="ECO:0007669"/>
    <property type="project" value="InterPro"/>
</dbReference>
<evidence type="ECO:0000313" key="4">
    <source>
        <dbReference type="Proteomes" id="UP000292085"/>
    </source>
</evidence>
<evidence type="ECO:0000313" key="3">
    <source>
        <dbReference type="EMBL" id="RZF63496.1"/>
    </source>
</evidence>
<keyword evidence="4" id="KW-1185">Reference proteome</keyword>
<dbReference type="RefSeq" id="WP_130159066.1">
    <property type="nucleotide sequence ID" value="NZ_SGIS01000025.1"/>
</dbReference>
<protein>
    <submittedName>
        <fullName evidence="3">Integrase</fullName>
    </submittedName>
</protein>
<reference evidence="3 4" key="1">
    <citation type="submission" date="2019-02" db="EMBL/GenBank/DDBJ databases">
        <authorList>
            <person name="Li Y."/>
        </authorList>
    </citation>
    <scope>NUCLEOTIDE SEQUENCE [LARGE SCALE GENOMIC DNA]</scope>
    <source>
        <strain evidence="3 4">3-7</strain>
    </source>
</reference>
<evidence type="ECO:0000256" key="1">
    <source>
        <dbReference type="SAM" id="MobiDB-lite"/>
    </source>
</evidence>
<dbReference type="Gene3D" id="3.30.420.10">
    <property type="entry name" value="Ribonuclease H-like superfamily/Ribonuclease H"/>
    <property type="match status" value="1"/>
</dbReference>
<feature type="domain" description="Integrase catalytic" evidence="2">
    <location>
        <begin position="166"/>
        <end position="302"/>
    </location>
</feature>
<dbReference type="InterPro" id="IPR036397">
    <property type="entry name" value="RNaseH_sf"/>
</dbReference>
<feature type="region of interest" description="Disordered" evidence="1">
    <location>
        <begin position="530"/>
        <end position="551"/>
    </location>
</feature>